<dbReference type="SUPFAM" id="SSF51556">
    <property type="entry name" value="Metallo-dependent hydrolases"/>
    <property type="match status" value="1"/>
</dbReference>
<gene>
    <name evidence="2" type="ORF">PBS003_LOCUS1347</name>
</gene>
<dbReference type="InterPro" id="IPR033932">
    <property type="entry name" value="YtcJ-like"/>
</dbReference>
<dbReference type="Gene3D" id="3.10.310.70">
    <property type="match status" value="1"/>
</dbReference>
<reference evidence="2" key="1">
    <citation type="submission" date="2021-11" db="EMBL/GenBank/DDBJ databases">
        <authorList>
            <person name="Islam A."/>
            <person name="Islam S."/>
            <person name="Flora M.S."/>
            <person name="Rahman M."/>
            <person name="Ziaur R.M."/>
            <person name="Epstein J.H."/>
            <person name="Hassan M."/>
            <person name="Klassen M."/>
            <person name="Woodard K."/>
            <person name="Webb A."/>
            <person name="Webby R.J."/>
            <person name="El Zowalaty M.E."/>
        </authorList>
    </citation>
    <scope>NUCLEOTIDE SEQUENCE</scope>
    <source>
        <strain evidence="2">Pbs3</strain>
    </source>
</reference>
<evidence type="ECO:0000313" key="3">
    <source>
        <dbReference type="Proteomes" id="UP001160483"/>
    </source>
</evidence>
<evidence type="ECO:0000259" key="1">
    <source>
        <dbReference type="Pfam" id="PF07969"/>
    </source>
</evidence>
<feature type="domain" description="Amidohydrolase 3" evidence="1">
    <location>
        <begin position="48"/>
        <end position="519"/>
    </location>
</feature>
<dbReference type="EMBL" id="CAKKTJ010000110">
    <property type="protein sequence ID" value="CAH0474502.1"/>
    <property type="molecule type" value="Genomic_DNA"/>
</dbReference>
<sequence>MKVFVNGKIWQWADDNSVVHETFSDWMTVSNDGHFVSIGSGVPHDAEEIEDLNGALVLPGLHDAHIHVLMMGESAEWLDLSGCHSFKEFAERLRIYDNQYPDKAWVVGYGWAQDDLSSDARYPSRHDIDAVIQNRPVLLHRACWHIAVVNTKALEIAGVELTATSYDCKDGAIDADEEGVTGIVREHAVQIVEKHAIEPSLDLRVKYYKNALRRCVSSGLTAVHTNDEDAWHVYTKLQNKECLPVRVYLTPSFDELGKPTIPKPGDCNGLVSCHRMKIFSDGSLGAETAALRVPYKGTCNKGILMNSDEDLVKKISDANNAGYRVEIHAIGDRAAEQVLKALRNADVGPQRRPILTHCQILGEDLILQMHEQGVIGNIQPSFAVTDAVYVRKRLQDDVIPFSYCWKRMLDGAVMCAGGSDAPIETCNPFQGLYDAMYRHKPDRPEEVFLPKERLLFHEALALYTKGGAFAAMEENRLGHIASGFYADFVVLRKDVTQDHRALLTPNLVDSVWVNGKKTYQYDPAAFKKSQHDLSKSSLPGKNGPKRVCQCCRR</sequence>
<comment type="caution">
    <text evidence="2">The sequence shown here is derived from an EMBL/GenBank/DDBJ whole genome shotgun (WGS) entry which is preliminary data.</text>
</comment>
<dbReference type="CDD" id="cd01300">
    <property type="entry name" value="YtcJ_like"/>
    <property type="match status" value="1"/>
</dbReference>
<dbReference type="PANTHER" id="PTHR22642:SF2">
    <property type="entry name" value="PROTEIN LONG AFTER FAR-RED 3"/>
    <property type="match status" value="1"/>
</dbReference>
<dbReference type="InterPro" id="IPR013108">
    <property type="entry name" value="Amidohydro_3"/>
</dbReference>
<dbReference type="AlphaFoldDB" id="A0AAU9KJQ0"/>
<organism evidence="2 3">
    <name type="scientific">Peronospora belbahrii</name>
    <dbReference type="NCBI Taxonomy" id="622444"/>
    <lineage>
        <taxon>Eukaryota</taxon>
        <taxon>Sar</taxon>
        <taxon>Stramenopiles</taxon>
        <taxon>Oomycota</taxon>
        <taxon>Peronosporomycetes</taxon>
        <taxon>Peronosporales</taxon>
        <taxon>Peronosporaceae</taxon>
        <taxon>Peronospora</taxon>
    </lineage>
</organism>
<dbReference type="Gene3D" id="3.20.20.140">
    <property type="entry name" value="Metal-dependent hydrolases"/>
    <property type="match status" value="1"/>
</dbReference>
<dbReference type="InterPro" id="IPR032466">
    <property type="entry name" value="Metal_Hydrolase"/>
</dbReference>
<dbReference type="PANTHER" id="PTHR22642">
    <property type="entry name" value="IMIDAZOLONEPROPIONASE"/>
    <property type="match status" value="1"/>
</dbReference>
<dbReference type="Gene3D" id="2.30.40.10">
    <property type="entry name" value="Urease, subunit C, domain 1"/>
    <property type="match status" value="1"/>
</dbReference>
<accession>A0AAU9KJQ0</accession>
<dbReference type="Proteomes" id="UP001160483">
    <property type="component" value="Unassembled WGS sequence"/>
</dbReference>
<dbReference type="SUPFAM" id="SSF51338">
    <property type="entry name" value="Composite domain of metallo-dependent hydrolases"/>
    <property type="match status" value="1"/>
</dbReference>
<dbReference type="InterPro" id="IPR011059">
    <property type="entry name" value="Metal-dep_hydrolase_composite"/>
</dbReference>
<dbReference type="GO" id="GO:0016810">
    <property type="term" value="F:hydrolase activity, acting on carbon-nitrogen (but not peptide) bonds"/>
    <property type="evidence" value="ECO:0007669"/>
    <property type="project" value="InterPro"/>
</dbReference>
<evidence type="ECO:0000313" key="2">
    <source>
        <dbReference type="EMBL" id="CAH0474502.1"/>
    </source>
</evidence>
<protein>
    <recommendedName>
        <fullName evidence="1">Amidohydrolase 3 domain-containing protein</fullName>
    </recommendedName>
</protein>
<name>A0AAU9KJQ0_9STRA</name>
<dbReference type="Pfam" id="PF07969">
    <property type="entry name" value="Amidohydro_3"/>
    <property type="match status" value="1"/>
</dbReference>
<proteinExistence type="predicted"/>